<keyword evidence="1" id="KW-0732">Signal</keyword>
<sequence length="491" mass="52703">MMRRRSLRAAALLAALPALPALTGCVTEGYSLDGVSTFNIEVVRVNGDAPPSFDAPLPANLGNVDEFWDVVIEARDGRGDPTAFEGMVRLRAEPGAVQAVEGEGASGRNLRVRGGRGVGTVRVTGVFGASRMWVEDLGYLPAENLDEAACSNGKNDDPQEDVLVDFPADPGCAYADDDSEEGGTFAAGVSEPVAYALPRISDIQGRASETPYKYEAMEVNTSEPQRLVVIRISSDGFYVTDLAEQGQGYNHLYAFNFSTPPGMRVCDRFEYLAGTVNEFFGGTQIAFPSFRVVPPGKDEPCEVPEPEVIEPAMVSDAVAMEKIESGLVRISGFHITANFGKNRAVESAMFPGVYEFKPDQSNCDLNDDGQVDFESPTEGLCSEQCTSSTECSEWTSYSARGNYKVSNGSTMIQVNTSTVGGFDPTSHRGQVLDVVTGTLRNFSGGSLNWTVETRCSDDLVCQATGCIPAPKPSTEACVRLRTEDDNDDPAN</sequence>
<keyword evidence="3" id="KW-1185">Reference proteome</keyword>
<protein>
    <recommendedName>
        <fullName evidence="4">Lipoprotein</fullName>
    </recommendedName>
</protein>
<dbReference type="EMBL" id="ASRX01000003">
    <property type="protein sequence ID" value="EYF08604.1"/>
    <property type="molecule type" value="Genomic_DNA"/>
</dbReference>
<organism evidence="2 3">
    <name type="scientific">Chondromyces apiculatus DSM 436</name>
    <dbReference type="NCBI Taxonomy" id="1192034"/>
    <lineage>
        <taxon>Bacteria</taxon>
        <taxon>Pseudomonadati</taxon>
        <taxon>Myxococcota</taxon>
        <taxon>Polyangia</taxon>
        <taxon>Polyangiales</taxon>
        <taxon>Polyangiaceae</taxon>
        <taxon>Chondromyces</taxon>
    </lineage>
</organism>
<dbReference type="STRING" id="1192034.CAP_4134"/>
<dbReference type="eggNOG" id="COG2374">
    <property type="taxonomic scope" value="Bacteria"/>
</dbReference>
<reference evidence="2 3" key="1">
    <citation type="submission" date="2013-05" db="EMBL/GenBank/DDBJ databases">
        <title>Genome assembly of Chondromyces apiculatus DSM 436.</title>
        <authorList>
            <person name="Sharma G."/>
            <person name="Khatri I."/>
            <person name="Kaur C."/>
            <person name="Mayilraj S."/>
            <person name="Subramanian S."/>
        </authorList>
    </citation>
    <scope>NUCLEOTIDE SEQUENCE [LARGE SCALE GENOMIC DNA]</scope>
    <source>
        <strain evidence="2 3">DSM 436</strain>
    </source>
</reference>
<dbReference type="AlphaFoldDB" id="A0A017TH99"/>
<feature type="chain" id="PRO_5001497023" description="Lipoprotein" evidence="1">
    <location>
        <begin position="21"/>
        <end position="491"/>
    </location>
</feature>
<gene>
    <name evidence="2" type="ORF">CAP_4134</name>
</gene>
<evidence type="ECO:0008006" key="4">
    <source>
        <dbReference type="Google" id="ProtNLM"/>
    </source>
</evidence>
<evidence type="ECO:0000313" key="3">
    <source>
        <dbReference type="Proteomes" id="UP000019678"/>
    </source>
</evidence>
<evidence type="ECO:0000313" key="2">
    <source>
        <dbReference type="EMBL" id="EYF08604.1"/>
    </source>
</evidence>
<dbReference type="Proteomes" id="UP000019678">
    <property type="component" value="Unassembled WGS sequence"/>
</dbReference>
<accession>A0A017TH99</accession>
<comment type="caution">
    <text evidence="2">The sequence shown here is derived from an EMBL/GenBank/DDBJ whole genome shotgun (WGS) entry which is preliminary data.</text>
</comment>
<proteinExistence type="predicted"/>
<feature type="signal peptide" evidence="1">
    <location>
        <begin position="1"/>
        <end position="20"/>
    </location>
</feature>
<dbReference type="PROSITE" id="PS51257">
    <property type="entry name" value="PROKAR_LIPOPROTEIN"/>
    <property type="match status" value="1"/>
</dbReference>
<evidence type="ECO:0000256" key="1">
    <source>
        <dbReference type="SAM" id="SignalP"/>
    </source>
</evidence>
<name>A0A017TH99_9BACT</name>